<dbReference type="EMBL" id="JBFDAA010000012">
    <property type="protein sequence ID" value="KAL1123423.1"/>
    <property type="molecule type" value="Genomic_DNA"/>
</dbReference>
<organism evidence="2 3">
    <name type="scientific">Ranatra chinensis</name>
    <dbReference type="NCBI Taxonomy" id="642074"/>
    <lineage>
        <taxon>Eukaryota</taxon>
        <taxon>Metazoa</taxon>
        <taxon>Ecdysozoa</taxon>
        <taxon>Arthropoda</taxon>
        <taxon>Hexapoda</taxon>
        <taxon>Insecta</taxon>
        <taxon>Pterygota</taxon>
        <taxon>Neoptera</taxon>
        <taxon>Paraneoptera</taxon>
        <taxon>Hemiptera</taxon>
        <taxon>Heteroptera</taxon>
        <taxon>Panheteroptera</taxon>
        <taxon>Nepomorpha</taxon>
        <taxon>Nepidae</taxon>
        <taxon>Ranatrinae</taxon>
        <taxon>Ranatra</taxon>
    </lineage>
</organism>
<feature type="region of interest" description="Disordered" evidence="1">
    <location>
        <begin position="41"/>
        <end position="81"/>
    </location>
</feature>
<reference evidence="2 3" key="1">
    <citation type="submission" date="2024-07" db="EMBL/GenBank/DDBJ databases">
        <title>Chromosome-level genome assembly of the water stick insect Ranatra chinensis (Heteroptera: Nepidae).</title>
        <authorList>
            <person name="Liu X."/>
        </authorList>
    </citation>
    <scope>NUCLEOTIDE SEQUENCE [LARGE SCALE GENOMIC DNA]</scope>
    <source>
        <strain evidence="2">Cailab_2021Rc</strain>
        <tissue evidence="2">Muscle</tissue>
    </source>
</reference>
<protein>
    <submittedName>
        <fullName evidence="2">Uncharacterized protein</fullName>
    </submittedName>
</protein>
<name>A0ABD0Y7R1_9HEMI</name>
<comment type="caution">
    <text evidence="2">The sequence shown here is derived from an EMBL/GenBank/DDBJ whole genome shotgun (WGS) entry which is preliminary data.</text>
</comment>
<proteinExistence type="predicted"/>
<evidence type="ECO:0000313" key="2">
    <source>
        <dbReference type="EMBL" id="KAL1123423.1"/>
    </source>
</evidence>
<sequence>MPSSLGRAGSEGLPRAPEGGLGVGHFEETAGVLGAGRVGVAAGGRGERHRVEGRGRSRGRPGVLRRGGGGRRDADGEGARPVVELDEPVPQVGHELGAQLDVHAGGGGEALGHLGGARRVARPEAVRLGQGAGRQAPLLLQFVQVLDRQLQDVSLLQFADVLPFGLEGAHHELLELVQAPVDAGSSLPLQHRFHDLRKRKKREISLNVG</sequence>
<evidence type="ECO:0000256" key="1">
    <source>
        <dbReference type="SAM" id="MobiDB-lite"/>
    </source>
</evidence>
<accession>A0ABD0Y7R1</accession>
<feature type="region of interest" description="Disordered" evidence="1">
    <location>
        <begin position="1"/>
        <end position="24"/>
    </location>
</feature>
<keyword evidence="3" id="KW-1185">Reference proteome</keyword>
<dbReference type="AlphaFoldDB" id="A0ABD0Y7R1"/>
<gene>
    <name evidence="2" type="ORF">AAG570_002503</name>
</gene>
<evidence type="ECO:0000313" key="3">
    <source>
        <dbReference type="Proteomes" id="UP001558652"/>
    </source>
</evidence>
<dbReference type="Proteomes" id="UP001558652">
    <property type="component" value="Unassembled WGS sequence"/>
</dbReference>
<feature type="compositionally biased region" description="Basic and acidic residues" evidence="1">
    <location>
        <begin position="45"/>
        <end position="55"/>
    </location>
</feature>